<feature type="transmembrane region" description="Helical" evidence="1">
    <location>
        <begin position="174"/>
        <end position="200"/>
    </location>
</feature>
<dbReference type="EMBL" id="CP118848">
    <property type="protein sequence ID" value="WHI59508.1"/>
    <property type="molecule type" value="Genomic_DNA"/>
</dbReference>
<accession>A0AAX3W2E3</accession>
<protein>
    <recommendedName>
        <fullName evidence="4">DUF4013 domain-containing protein</fullName>
    </recommendedName>
</protein>
<evidence type="ECO:0000313" key="3">
    <source>
        <dbReference type="Proteomes" id="UP001223261"/>
    </source>
</evidence>
<reference evidence="2" key="1">
    <citation type="journal article" date="2023" name="Antibiotics">
        <title>Prevalence and Molecular Characterization of Methicillin-Resistant Staphylococci (MRS) and Mammaliicocci (MRM) in Dromedary Camels from Algeria: First Detection of SCCmec-mecC Hybrid in Methicillin-Resistant Mammaliicoccus lentus.</title>
        <authorList>
            <person name="Belhout C."/>
            <person name="Boyen F."/>
            <person name="Vereecke N."/>
            <person name="Theuns S."/>
            <person name="Taibi N."/>
            <person name="Stegger M."/>
            <person name="de la Fe-Rodriguez P.Y."/>
            <person name="Bouayad L."/>
            <person name="Elgroud R."/>
            <person name="Butaye P."/>
        </authorList>
    </citation>
    <scope>NUCLEOTIDE SEQUENCE</scope>
    <source>
        <strain evidence="2">7048</strain>
    </source>
</reference>
<keyword evidence="1" id="KW-1133">Transmembrane helix</keyword>
<name>A0AAX3W2E3_MAMLE</name>
<keyword evidence="1" id="KW-0472">Membrane</keyword>
<dbReference type="Proteomes" id="UP001223261">
    <property type="component" value="Chromosome"/>
</dbReference>
<dbReference type="AlphaFoldDB" id="A0AAX3W2E3"/>
<dbReference type="GeneID" id="99675764"/>
<evidence type="ECO:0000313" key="2">
    <source>
        <dbReference type="EMBL" id="WHI59508.1"/>
    </source>
</evidence>
<feature type="transmembrane region" description="Helical" evidence="1">
    <location>
        <begin position="240"/>
        <end position="264"/>
    </location>
</feature>
<dbReference type="RefSeq" id="WP_228064739.1">
    <property type="nucleotide sequence ID" value="NZ_CP118848.1"/>
</dbReference>
<evidence type="ECO:0008006" key="4">
    <source>
        <dbReference type="Google" id="ProtNLM"/>
    </source>
</evidence>
<sequence length="315" mass="35383">MFEFHLDYWRNGRGLHLKTVLLSILTSIVLGIIMLVPGVIFLIGAISMISSQDFSGEPSGGGIVAFLISMVIGFIVSLLLYVFVLIPMTYGFLKYYKDTDLGRAPRFSDLLLFFKKGKYVKTLKLTAIMFVISVALAIVLYIVVFIVELIFIAIFGTSAAFINENNFGAMSVSFLIIMLLMMLIIFALYIPIYYVVIFLVNTVLVHIDQQSLPTLNKLSIGWNITSKGPKSAWKLLFSNVLYFIVAYIILAIIAVITALIISLLPDVLKILLGIFAYIFAFVYLIAMSYIMYGSAMNFYHKNKNALYPQNDQPDE</sequence>
<feature type="transmembrane region" description="Helical" evidence="1">
    <location>
        <begin position="125"/>
        <end position="154"/>
    </location>
</feature>
<feature type="transmembrane region" description="Helical" evidence="1">
    <location>
        <begin position="20"/>
        <end position="43"/>
    </location>
</feature>
<keyword evidence="1" id="KW-0812">Transmembrane</keyword>
<organism evidence="2 3">
    <name type="scientific">Mammaliicoccus lentus</name>
    <name type="common">Staphylococcus lentus</name>
    <dbReference type="NCBI Taxonomy" id="42858"/>
    <lineage>
        <taxon>Bacteria</taxon>
        <taxon>Bacillati</taxon>
        <taxon>Bacillota</taxon>
        <taxon>Bacilli</taxon>
        <taxon>Bacillales</taxon>
        <taxon>Staphylococcaceae</taxon>
        <taxon>Mammaliicoccus</taxon>
    </lineage>
</organism>
<feature type="transmembrane region" description="Helical" evidence="1">
    <location>
        <begin position="270"/>
        <end position="292"/>
    </location>
</feature>
<gene>
    <name evidence="2" type="ORF">PYH69_12395</name>
</gene>
<evidence type="ECO:0000256" key="1">
    <source>
        <dbReference type="SAM" id="Phobius"/>
    </source>
</evidence>
<feature type="transmembrane region" description="Helical" evidence="1">
    <location>
        <begin position="63"/>
        <end position="86"/>
    </location>
</feature>
<proteinExistence type="predicted"/>